<keyword evidence="2" id="KW-0805">Transcription regulation</keyword>
<dbReference type="GO" id="GO:0003700">
    <property type="term" value="F:DNA-binding transcription factor activity"/>
    <property type="evidence" value="ECO:0007669"/>
    <property type="project" value="InterPro"/>
</dbReference>
<evidence type="ECO:0000256" key="1">
    <source>
        <dbReference type="ARBA" id="ARBA00004123"/>
    </source>
</evidence>
<keyword evidence="5" id="KW-0539">Nucleus</keyword>
<keyword evidence="9" id="KW-1185">Reference proteome</keyword>
<evidence type="ECO:0000256" key="4">
    <source>
        <dbReference type="ARBA" id="ARBA00023163"/>
    </source>
</evidence>
<evidence type="ECO:0000313" key="9">
    <source>
        <dbReference type="Proteomes" id="UP000006038"/>
    </source>
</evidence>
<feature type="domain" description="WRKY" evidence="7">
    <location>
        <begin position="393"/>
        <end position="458"/>
    </location>
</feature>
<name>J3LYT1_ORYBR</name>
<organism evidence="8">
    <name type="scientific">Oryza brachyantha</name>
    <name type="common">malo sina</name>
    <dbReference type="NCBI Taxonomy" id="4533"/>
    <lineage>
        <taxon>Eukaryota</taxon>
        <taxon>Viridiplantae</taxon>
        <taxon>Streptophyta</taxon>
        <taxon>Embryophyta</taxon>
        <taxon>Tracheophyta</taxon>
        <taxon>Spermatophyta</taxon>
        <taxon>Magnoliopsida</taxon>
        <taxon>Liliopsida</taxon>
        <taxon>Poales</taxon>
        <taxon>Poaceae</taxon>
        <taxon>BOP clade</taxon>
        <taxon>Oryzoideae</taxon>
        <taxon>Oryzeae</taxon>
        <taxon>Oryzinae</taxon>
        <taxon>Oryza</taxon>
    </lineage>
</organism>
<dbReference type="Gene3D" id="2.20.25.80">
    <property type="entry name" value="WRKY domain"/>
    <property type="match status" value="1"/>
</dbReference>
<dbReference type="Gramene" id="OB04G23060.1">
    <property type="protein sequence ID" value="OB04G23060.1"/>
    <property type="gene ID" value="OB04G23060"/>
</dbReference>
<dbReference type="InterPro" id="IPR003657">
    <property type="entry name" value="WRKY_dom"/>
</dbReference>
<dbReference type="SUPFAM" id="SSF118290">
    <property type="entry name" value="WRKY DNA-binding domain"/>
    <property type="match status" value="1"/>
</dbReference>
<keyword evidence="3" id="KW-0238">DNA-binding</keyword>
<evidence type="ECO:0000259" key="7">
    <source>
        <dbReference type="PROSITE" id="PS50811"/>
    </source>
</evidence>
<dbReference type="Pfam" id="PF03106">
    <property type="entry name" value="WRKY"/>
    <property type="match status" value="1"/>
</dbReference>
<dbReference type="InterPro" id="IPR036576">
    <property type="entry name" value="WRKY_dom_sf"/>
</dbReference>
<proteinExistence type="predicted"/>
<keyword evidence="4" id="KW-0804">Transcription</keyword>
<dbReference type="EnsemblPlants" id="OB04G23060.1">
    <property type="protein sequence ID" value="OB04G23060.1"/>
    <property type="gene ID" value="OB04G23060"/>
</dbReference>
<dbReference type="HOGENOM" id="CLU_012086_3_0_1"/>
<dbReference type="GO" id="GO:0005634">
    <property type="term" value="C:nucleus"/>
    <property type="evidence" value="ECO:0007669"/>
    <property type="project" value="UniProtKB-SubCell"/>
</dbReference>
<reference evidence="8" key="2">
    <citation type="submission" date="2013-04" db="UniProtKB">
        <authorList>
            <consortium name="EnsemblPlants"/>
        </authorList>
    </citation>
    <scope>IDENTIFICATION</scope>
</reference>
<dbReference type="GO" id="GO:0043565">
    <property type="term" value="F:sequence-specific DNA binding"/>
    <property type="evidence" value="ECO:0007669"/>
    <property type="project" value="InterPro"/>
</dbReference>
<evidence type="ECO:0000256" key="3">
    <source>
        <dbReference type="ARBA" id="ARBA00023125"/>
    </source>
</evidence>
<dbReference type="eggNOG" id="ENOG502QU86">
    <property type="taxonomic scope" value="Eukaryota"/>
</dbReference>
<evidence type="ECO:0000256" key="2">
    <source>
        <dbReference type="ARBA" id="ARBA00023015"/>
    </source>
</evidence>
<dbReference type="Proteomes" id="UP000006038">
    <property type="component" value="Chromosome 4"/>
</dbReference>
<dbReference type="STRING" id="4533.J3LYT1"/>
<dbReference type="PROSITE" id="PS50811">
    <property type="entry name" value="WRKY"/>
    <property type="match status" value="1"/>
</dbReference>
<dbReference type="AlphaFoldDB" id="J3LYT1"/>
<sequence>MEEWKDPNHRGADYLMPPTNFLADAFPPAEALGREGGGSNVVAAGGFERHGLSVAVGSPPPPEERRSSLPPTPQFGQRFGSGSGSGGGGGGRRLADRRARGGLINTCSYDCFRAYEMLSKLARNGRFTELLTSPGGQASPTTGKLHMLGGVNDNDPIRFGAPPTEEVSGAFSFKPLNLTSSHYTAAEKSESLPNNQYQSLPRTQVSVKTEANTQTAQEAANQTSQSQLMQQQQQFNGQVAVVKSGCKISRAAPDNAAGGGASPPDHGQAAEGDGKGDSAAVQDGAGAATQFESPDGVDVTSAVSDEVERDEKVTHVLPAAADGESDELERKRRSHHTHHCLAHLYILCSFHGNAHTRSSESSESSRKLESCAIEMNTASRAVREPRVVIQTTSEVDILDDGYRWRKYGQKVVKGNPNPRSYYKCTHQGCLVRKHVERASHDLKSVITTYEGKHNHEVPAARNSGHPAGGSAPPGGGAGSSQPHAGARRPEDRLMIIVSCPLMATGTIHPVSFSALSPEVSSLASSSFFCVVCSLTKFW</sequence>
<accession>J3LYT1</accession>
<dbReference type="PANTHER" id="PTHR31221">
    <property type="entry name" value="WRKY TRANSCRIPTION FACTOR PROTEIN 1-RELATED"/>
    <property type="match status" value="1"/>
</dbReference>
<dbReference type="InterPro" id="IPR044810">
    <property type="entry name" value="WRKY_plant"/>
</dbReference>
<feature type="region of interest" description="Disordered" evidence="6">
    <location>
        <begin position="456"/>
        <end position="487"/>
    </location>
</feature>
<evidence type="ECO:0000256" key="6">
    <source>
        <dbReference type="SAM" id="MobiDB-lite"/>
    </source>
</evidence>
<feature type="region of interest" description="Disordered" evidence="6">
    <location>
        <begin position="51"/>
        <end position="94"/>
    </location>
</feature>
<dbReference type="SMART" id="SM00774">
    <property type="entry name" value="WRKY"/>
    <property type="match status" value="1"/>
</dbReference>
<protein>
    <recommendedName>
        <fullName evidence="7">WRKY domain-containing protein</fullName>
    </recommendedName>
</protein>
<dbReference type="FunFam" id="2.20.25.80:FF:000001">
    <property type="entry name" value="WRKY transcription factor 33"/>
    <property type="match status" value="1"/>
</dbReference>
<feature type="compositionally biased region" description="Gly residues" evidence="6">
    <location>
        <begin position="79"/>
        <end position="92"/>
    </location>
</feature>
<comment type="subcellular location">
    <subcellularLocation>
        <location evidence="1">Nucleus</location>
    </subcellularLocation>
</comment>
<dbReference type="PANTHER" id="PTHR31221:SF313">
    <property type="entry name" value="OS09G0481700 PROTEIN"/>
    <property type="match status" value="1"/>
</dbReference>
<evidence type="ECO:0000256" key="5">
    <source>
        <dbReference type="ARBA" id="ARBA00023242"/>
    </source>
</evidence>
<feature type="region of interest" description="Disordered" evidence="6">
    <location>
        <begin position="253"/>
        <end position="331"/>
    </location>
</feature>
<evidence type="ECO:0000313" key="8">
    <source>
        <dbReference type="EnsemblPlants" id="OB04G23060.1"/>
    </source>
</evidence>
<reference evidence="8" key="1">
    <citation type="journal article" date="2013" name="Nat. Commun.">
        <title>Whole-genome sequencing of Oryza brachyantha reveals mechanisms underlying Oryza genome evolution.</title>
        <authorList>
            <person name="Chen J."/>
            <person name="Huang Q."/>
            <person name="Gao D."/>
            <person name="Wang J."/>
            <person name="Lang Y."/>
            <person name="Liu T."/>
            <person name="Li B."/>
            <person name="Bai Z."/>
            <person name="Luis Goicoechea J."/>
            <person name="Liang C."/>
            <person name="Chen C."/>
            <person name="Zhang W."/>
            <person name="Sun S."/>
            <person name="Liao Y."/>
            <person name="Zhang X."/>
            <person name="Yang L."/>
            <person name="Song C."/>
            <person name="Wang M."/>
            <person name="Shi J."/>
            <person name="Liu G."/>
            <person name="Liu J."/>
            <person name="Zhou H."/>
            <person name="Zhou W."/>
            <person name="Yu Q."/>
            <person name="An N."/>
            <person name="Chen Y."/>
            <person name="Cai Q."/>
            <person name="Wang B."/>
            <person name="Liu B."/>
            <person name="Min J."/>
            <person name="Huang Y."/>
            <person name="Wu H."/>
            <person name="Li Z."/>
            <person name="Zhang Y."/>
            <person name="Yin Y."/>
            <person name="Song W."/>
            <person name="Jiang J."/>
            <person name="Jackson S.A."/>
            <person name="Wing R.A."/>
            <person name="Wang J."/>
            <person name="Chen M."/>
        </authorList>
    </citation>
    <scope>NUCLEOTIDE SEQUENCE [LARGE SCALE GENOMIC DNA]</scope>
    <source>
        <strain evidence="8">cv. IRGC 101232</strain>
    </source>
</reference>